<dbReference type="Gene3D" id="3.40.1440.10">
    <property type="entry name" value="GIY-YIG endonuclease"/>
    <property type="match status" value="1"/>
</dbReference>
<dbReference type="PANTHER" id="PTHR34477">
    <property type="entry name" value="UPF0213 PROTEIN YHBQ"/>
    <property type="match status" value="1"/>
</dbReference>
<feature type="domain" description="GIY-YIG" evidence="1">
    <location>
        <begin position="1"/>
        <end position="78"/>
    </location>
</feature>
<dbReference type="Pfam" id="PF01541">
    <property type="entry name" value="GIY-YIG"/>
    <property type="match status" value="1"/>
</dbReference>
<dbReference type="CDD" id="cd10449">
    <property type="entry name" value="GIY-YIG_SLX1_like"/>
    <property type="match status" value="1"/>
</dbReference>
<sequence>MHYVYILLSTTKMNWVYVGRTDDLRKRFKEHNLGKVKSTKFYRPFILVYYEAYYSKKDAVKREVELKKHCNKESLKKQIKYSLVKGSVCPASQDHA</sequence>
<reference evidence="2" key="1">
    <citation type="journal article" date="2014" name="Front. Microbiol.">
        <title>High frequency of phylogenetically diverse reductive dehalogenase-homologous genes in deep subseafloor sedimentary metagenomes.</title>
        <authorList>
            <person name="Kawai M."/>
            <person name="Futagami T."/>
            <person name="Toyoda A."/>
            <person name="Takaki Y."/>
            <person name="Nishi S."/>
            <person name="Hori S."/>
            <person name="Arai W."/>
            <person name="Tsubouchi T."/>
            <person name="Morono Y."/>
            <person name="Uchiyama I."/>
            <person name="Ito T."/>
            <person name="Fujiyama A."/>
            <person name="Inagaki F."/>
            <person name="Takami H."/>
        </authorList>
    </citation>
    <scope>NUCLEOTIDE SEQUENCE</scope>
    <source>
        <strain evidence="2">Expedition CK06-06</strain>
    </source>
</reference>
<dbReference type="InterPro" id="IPR050190">
    <property type="entry name" value="UPF0213_domain"/>
</dbReference>
<accession>X0UEC3</accession>
<dbReference type="SUPFAM" id="SSF82771">
    <property type="entry name" value="GIY-YIG endonuclease"/>
    <property type="match status" value="1"/>
</dbReference>
<comment type="caution">
    <text evidence="2">The sequence shown here is derived from an EMBL/GenBank/DDBJ whole genome shotgun (WGS) entry which is preliminary data.</text>
</comment>
<name>X0UEC3_9ZZZZ</name>
<evidence type="ECO:0000313" key="2">
    <source>
        <dbReference type="EMBL" id="GAG04104.1"/>
    </source>
</evidence>
<evidence type="ECO:0000259" key="1">
    <source>
        <dbReference type="PROSITE" id="PS50164"/>
    </source>
</evidence>
<dbReference type="AlphaFoldDB" id="X0UEC3"/>
<dbReference type="PROSITE" id="PS50164">
    <property type="entry name" value="GIY_YIG"/>
    <property type="match status" value="1"/>
</dbReference>
<dbReference type="PANTHER" id="PTHR34477:SF5">
    <property type="entry name" value="BSL5627 PROTEIN"/>
    <property type="match status" value="1"/>
</dbReference>
<dbReference type="InterPro" id="IPR035901">
    <property type="entry name" value="GIY-YIG_endonuc_sf"/>
</dbReference>
<organism evidence="2">
    <name type="scientific">marine sediment metagenome</name>
    <dbReference type="NCBI Taxonomy" id="412755"/>
    <lineage>
        <taxon>unclassified sequences</taxon>
        <taxon>metagenomes</taxon>
        <taxon>ecological metagenomes</taxon>
    </lineage>
</organism>
<protein>
    <recommendedName>
        <fullName evidence="1">GIY-YIG domain-containing protein</fullName>
    </recommendedName>
</protein>
<proteinExistence type="predicted"/>
<dbReference type="InterPro" id="IPR000305">
    <property type="entry name" value="GIY-YIG_endonuc"/>
</dbReference>
<dbReference type="EMBL" id="BARS01026749">
    <property type="protein sequence ID" value="GAG04104.1"/>
    <property type="molecule type" value="Genomic_DNA"/>
</dbReference>
<gene>
    <name evidence="2" type="ORF">S01H1_42115</name>
</gene>